<comment type="caution">
    <text evidence="18">The sequence shown here is derived from an EMBL/GenBank/DDBJ whole genome shotgun (WGS) entry which is preliminary data.</text>
</comment>
<name>A0ABT3IQ59_9BACT</name>
<keyword evidence="11 14" id="KW-0472">Membrane</keyword>
<dbReference type="InterPro" id="IPR037066">
    <property type="entry name" value="Plug_dom_sf"/>
</dbReference>
<keyword evidence="12 18" id="KW-0675">Receptor</keyword>
<evidence type="ECO:0000256" key="3">
    <source>
        <dbReference type="ARBA" id="ARBA00022448"/>
    </source>
</evidence>
<evidence type="ECO:0000313" key="18">
    <source>
        <dbReference type="EMBL" id="MCW3486095.1"/>
    </source>
</evidence>
<gene>
    <name evidence="18" type="ORF">OL497_19495</name>
</gene>
<dbReference type="SUPFAM" id="SSF56935">
    <property type="entry name" value="Porins"/>
    <property type="match status" value="1"/>
</dbReference>
<evidence type="ECO:0000256" key="5">
    <source>
        <dbReference type="ARBA" id="ARBA00022496"/>
    </source>
</evidence>
<keyword evidence="9" id="KW-0406">Ion transport</keyword>
<dbReference type="InterPro" id="IPR010917">
    <property type="entry name" value="TonB_rcpt_CS"/>
</dbReference>
<dbReference type="RefSeq" id="WP_264732910.1">
    <property type="nucleotide sequence ID" value="NZ_JAPDNR010000001.1"/>
</dbReference>
<evidence type="ECO:0000256" key="9">
    <source>
        <dbReference type="ARBA" id="ARBA00023065"/>
    </source>
</evidence>
<evidence type="ECO:0000256" key="7">
    <source>
        <dbReference type="ARBA" id="ARBA00022729"/>
    </source>
</evidence>
<feature type="domain" description="TonB-dependent receptor-like beta-barrel" evidence="16">
    <location>
        <begin position="321"/>
        <end position="741"/>
    </location>
</feature>
<dbReference type="Pfam" id="PF00593">
    <property type="entry name" value="TonB_dep_Rec_b-barrel"/>
    <property type="match status" value="1"/>
</dbReference>
<comment type="subcellular location">
    <subcellularLocation>
        <location evidence="1 14">Cell outer membrane</location>
        <topology evidence="1 14">Multi-pass membrane protein</topology>
    </subcellularLocation>
</comment>
<evidence type="ECO:0000256" key="11">
    <source>
        <dbReference type="ARBA" id="ARBA00023136"/>
    </source>
</evidence>
<dbReference type="Pfam" id="PF13715">
    <property type="entry name" value="CarbopepD_reg_2"/>
    <property type="match status" value="1"/>
</dbReference>
<keyword evidence="10 15" id="KW-0798">TonB box</keyword>
<dbReference type="InterPro" id="IPR036942">
    <property type="entry name" value="Beta-barrel_TonB_sf"/>
</dbReference>
<reference evidence="18 19" key="1">
    <citation type="submission" date="2022-10" db="EMBL/GenBank/DDBJ databases">
        <title>Chitinophaga nivalis PC15 sp. nov., isolated from Pyeongchang county, South Korea.</title>
        <authorList>
            <person name="Trinh H.N."/>
        </authorList>
    </citation>
    <scope>NUCLEOTIDE SEQUENCE [LARGE SCALE GENOMIC DNA]</scope>
    <source>
        <strain evidence="18 19">PC14</strain>
    </source>
</reference>
<evidence type="ECO:0000256" key="14">
    <source>
        <dbReference type="PROSITE-ProRule" id="PRU01360"/>
    </source>
</evidence>
<dbReference type="Gene3D" id="2.40.170.20">
    <property type="entry name" value="TonB-dependent receptor, beta-barrel domain"/>
    <property type="match status" value="1"/>
</dbReference>
<dbReference type="CDD" id="cd01347">
    <property type="entry name" value="ligand_gated_channel"/>
    <property type="match status" value="1"/>
</dbReference>
<dbReference type="InterPro" id="IPR008969">
    <property type="entry name" value="CarboxyPept-like_regulatory"/>
</dbReference>
<organism evidence="18 19">
    <name type="scientific">Chitinophaga nivalis</name>
    <dbReference type="NCBI Taxonomy" id="2991709"/>
    <lineage>
        <taxon>Bacteria</taxon>
        <taxon>Pseudomonadati</taxon>
        <taxon>Bacteroidota</taxon>
        <taxon>Chitinophagia</taxon>
        <taxon>Chitinophagales</taxon>
        <taxon>Chitinophagaceae</taxon>
        <taxon>Chitinophaga</taxon>
    </lineage>
</organism>
<dbReference type="InterPro" id="IPR039426">
    <property type="entry name" value="TonB-dep_rcpt-like"/>
</dbReference>
<dbReference type="InterPro" id="IPR012910">
    <property type="entry name" value="Plug_dom"/>
</dbReference>
<evidence type="ECO:0000256" key="2">
    <source>
        <dbReference type="ARBA" id="ARBA00009810"/>
    </source>
</evidence>
<dbReference type="SUPFAM" id="SSF49464">
    <property type="entry name" value="Carboxypeptidase regulatory domain-like"/>
    <property type="match status" value="1"/>
</dbReference>
<evidence type="ECO:0000256" key="6">
    <source>
        <dbReference type="ARBA" id="ARBA00022692"/>
    </source>
</evidence>
<evidence type="ECO:0000256" key="15">
    <source>
        <dbReference type="RuleBase" id="RU003357"/>
    </source>
</evidence>
<comment type="similarity">
    <text evidence="2 14 15">Belongs to the TonB-dependent receptor family.</text>
</comment>
<protein>
    <submittedName>
        <fullName evidence="18">TonB-dependent receptor</fullName>
    </submittedName>
</protein>
<evidence type="ECO:0000256" key="8">
    <source>
        <dbReference type="ARBA" id="ARBA00023004"/>
    </source>
</evidence>
<dbReference type="InterPro" id="IPR000531">
    <property type="entry name" value="Beta-barrel_TonB"/>
</dbReference>
<keyword evidence="8" id="KW-0408">Iron</keyword>
<keyword evidence="3 14" id="KW-0813">Transport</keyword>
<evidence type="ECO:0000259" key="17">
    <source>
        <dbReference type="Pfam" id="PF07715"/>
    </source>
</evidence>
<evidence type="ECO:0000256" key="4">
    <source>
        <dbReference type="ARBA" id="ARBA00022452"/>
    </source>
</evidence>
<dbReference type="Gene3D" id="2.170.130.10">
    <property type="entry name" value="TonB-dependent receptor, plug domain"/>
    <property type="match status" value="1"/>
</dbReference>
<dbReference type="Pfam" id="PF07715">
    <property type="entry name" value="Plug"/>
    <property type="match status" value="1"/>
</dbReference>
<dbReference type="PROSITE" id="PS52016">
    <property type="entry name" value="TONB_DEPENDENT_REC_3"/>
    <property type="match status" value="1"/>
</dbReference>
<keyword evidence="5" id="KW-0410">Iron transport</keyword>
<dbReference type="PANTHER" id="PTHR32552:SF68">
    <property type="entry name" value="FERRICHROME OUTER MEMBRANE TRANSPORTER_PHAGE RECEPTOR"/>
    <property type="match status" value="1"/>
</dbReference>
<keyword evidence="13 14" id="KW-0998">Cell outer membrane</keyword>
<keyword evidence="7" id="KW-0732">Signal</keyword>
<dbReference type="PROSITE" id="PS01156">
    <property type="entry name" value="TONB_DEPENDENT_REC_2"/>
    <property type="match status" value="1"/>
</dbReference>
<evidence type="ECO:0000259" key="16">
    <source>
        <dbReference type="Pfam" id="PF00593"/>
    </source>
</evidence>
<evidence type="ECO:0000256" key="13">
    <source>
        <dbReference type="ARBA" id="ARBA00023237"/>
    </source>
</evidence>
<dbReference type="NCBIfam" id="TIGR01783">
    <property type="entry name" value="TonB-siderophor"/>
    <property type="match status" value="1"/>
</dbReference>
<keyword evidence="4 14" id="KW-1134">Transmembrane beta strand</keyword>
<sequence>MGNANAGEILSAIKGKVSTSDGSPAAFVTVRIKNSNHGALTDQQGEFVIKRIKPGRYTLEISFLGYENMTQEVVVETDKITQLSLQLHTSEQQMKEIIITGNKHNKYNINEVSNSLRLQSPLVEIPQNIQVVTNEVLADQQIFDIQEGVTRNVSGAQRIGHWDLYANIQVRGSQITPFRNGMNVQISPWSPLAEDMSMVDRVEFVKGPAGFMLSNGEPGGLYNIVTKKPSGIEKGEVTLTLGSFETYRATADVDGKLSKNGKLLYRINVMGQLKGSHRDFEFNNRYSVVPVLKYLIDEQTSVTLEYSHQFLQLNAIGSNYAFSKRKYADLPRNFTTAEPNFAPTNIQDKSLLAIFEHQFNHRWKLTAQAAYFHYQQEGQSMWPTAFAANNDSLLQRNINIWDALGTNRTGQVFITGKMNTGTVVHNILAGVDLKNSSYFADWGQAAPLGDASFNIYQPQYGHVKLPTWDRSRNIRERGVQYNYGYNGFYLQDELGFFDNQLRITLAGRYTINTYKNPYSGNNKDEMFTPRAGVSYSFDKNTAVYFIYDKYFLQNPGMDWQKKSFKPLTGYNVEAGFKRDWLGGKWNSTLAVYRIIKNNMLVTDFEHPDPRTNQFIYSRQTGKQTIRGVELDVKGEIIPHLHAMVNYAYTDAAISADSDPKLVGNKVPGTATHIQNTWLSYQLDNGVCKGLRAAIGYQYVAGRVAGLISDKSENSLPDYFRLDGSLGYAFNKFDVNLLVNNLLDAYLYSGAPSGGLFYWQAEPGRNVRFSVGYKF</sequence>
<evidence type="ECO:0000256" key="12">
    <source>
        <dbReference type="ARBA" id="ARBA00023170"/>
    </source>
</evidence>
<evidence type="ECO:0000256" key="1">
    <source>
        <dbReference type="ARBA" id="ARBA00004571"/>
    </source>
</evidence>
<keyword evidence="6 14" id="KW-0812">Transmembrane</keyword>
<dbReference type="EMBL" id="JAPDNS010000002">
    <property type="protein sequence ID" value="MCW3486095.1"/>
    <property type="molecule type" value="Genomic_DNA"/>
</dbReference>
<keyword evidence="19" id="KW-1185">Reference proteome</keyword>
<evidence type="ECO:0000256" key="10">
    <source>
        <dbReference type="ARBA" id="ARBA00023077"/>
    </source>
</evidence>
<accession>A0ABT3IQ59</accession>
<dbReference type="InterPro" id="IPR010105">
    <property type="entry name" value="TonB_sidphr_rcpt"/>
</dbReference>
<dbReference type="Gene3D" id="2.60.40.1120">
    <property type="entry name" value="Carboxypeptidase-like, regulatory domain"/>
    <property type="match status" value="1"/>
</dbReference>
<dbReference type="Proteomes" id="UP001207742">
    <property type="component" value="Unassembled WGS sequence"/>
</dbReference>
<feature type="domain" description="TonB-dependent receptor plug" evidence="17">
    <location>
        <begin position="122"/>
        <end position="220"/>
    </location>
</feature>
<evidence type="ECO:0000313" key="19">
    <source>
        <dbReference type="Proteomes" id="UP001207742"/>
    </source>
</evidence>
<dbReference type="PANTHER" id="PTHR32552">
    <property type="entry name" value="FERRICHROME IRON RECEPTOR-RELATED"/>
    <property type="match status" value="1"/>
</dbReference>
<proteinExistence type="inferred from homology"/>